<protein>
    <submittedName>
        <fullName evidence="9">1626_t:CDS:1</fullName>
    </submittedName>
</protein>
<dbReference type="OrthoDB" id="1368at2759"/>
<evidence type="ECO:0000256" key="8">
    <source>
        <dbReference type="SAM" id="Phobius"/>
    </source>
</evidence>
<dbReference type="GO" id="GO:0005254">
    <property type="term" value="F:chloride channel activity"/>
    <property type="evidence" value="ECO:0007669"/>
    <property type="project" value="InterPro"/>
</dbReference>
<evidence type="ECO:0000256" key="4">
    <source>
        <dbReference type="ARBA" id="ARBA00022692"/>
    </source>
</evidence>
<keyword evidence="6" id="KW-0406">Ion transport</keyword>
<keyword evidence="10" id="KW-1185">Reference proteome</keyword>
<dbReference type="Proteomes" id="UP000789759">
    <property type="component" value="Unassembled WGS sequence"/>
</dbReference>
<evidence type="ECO:0000256" key="3">
    <source>
        <dbReference type="ARBA" id="ARBA00022475"/>
    </source>
</evidence>
<keyword evidence="7 8" id="KW-0472">Membrane</keyword>
<accession>A0A9N9HXU2</accession>
<dbReference type="InterPro" id="IPR044669">
    <property type="entry name" value="YneE/VCCN1/2-like"/>
</dbReference>
<comment type="caution">
    <text evidence="9">The sequence shown here is derived from an EMBL/GenBank/DDBJ whole genome shotgun (WGS) entry which is preliminary data.</text>
</comment>
<feature type="transmembrane region" description="Helical" evidence="8">
    <location>
        <begin position="105"/>
        <end position="124"/>
    </location>
</feature>
<dbReference type="Pfam" id="PF25539">
    <property type="entry name" value="Bestrophin_2"/>
    <property type="match status" value="1"/>
</dbReference>
<evidence type="ECO:0000256" key="2">
    <source>
        <dbReference type="ARBA" id="ARBA00022448"/>
    </source>
</evidence>
<organism evidence="9 10">
    <name type="scientific">Cetraspora pellucida</name>
    <dbReference type="NCBI Taxonomy" id="1433469"/>
    <lineage>
        <taxon>Eukaryota</taxon>
        <taxon>Fungi</taxon>
        <taxon>Fungi incertae sedis</taxon>
        <taxon>Mucoromycota</taxon>
        <taxon>Glomeromycotina</taxon>
        <taxon>Glomeromycetes</taxon>
        <taxon>Diversisporales</taxon>
        <taxon>Gigasporaceae</taxon>
        <taxon>Cetraspora</taxon>
    </lineage>
</organism>
<feature type="non-terminal residue" evidence="9">
    <location>
        <position position="1"/>
    </location>
</feature>
<reference evidence="9" key="1">
    <citation type="submission" date="2021-06" db="EMBL/GenBank/DDBJ databases">
        <authorList>
            <person name="Kallberg Y."/>
            <person name="Tangrot J."/>
            <person name="Rosling A."/>
        </authorList>
    </citation>
    <scope>NUCLEOTIDE SEQUENCE</scope>
    <source>
        <strain evidence="9">FL966</strain>
    </source>
</reference>
<keyword evidence="5 8" id="KW-1133">Transmembrane helix</keyword>
<keyword evidence="4 8" id="KW-0812">Transmembrane</keyword>
<comment type="subcellular location">
    <subcellularLocation>
        <location evidence="1">Cell membrane</location>
        <topology evidence="1">Multi-pass membrane protein</topology>
    </subcellularLocation>
</comment>
<evidence type="ECO:0000256" key="6">
    <source>
        <dbReference type="ARBA" id="ARBA00023065"/>
    </source>
</evidence>
<dbReference type="EMBL" id="CAJVQA010011875">
    <property type="protein sequence ID" value="CAG8711547.1"/>
    <property type="molecule type" value="Genomic_DNA"/>
</dbReference>
<dbReference type="GO" id="GO:0005886">
    <property type="term" value="C:plasma membrane"/>
    <property type="evidence" value="ECO:0007669"/>
    <property type="project" value="UniProtKB-SubCell"/>
</dbReference>
<evidence type="ECO:0000313" key="9">
    <source>
        <dbReference type="EMBL" id="CAG8711547.1"/>
    </source>
</evidence>
<evidence type="ECO:0000313" key="10">
    <source>
        <dbReference type="Proteomes" id="UP000789759"/>
    </source>
</evidence>
<dbReference type="AlphaFoldDB" id="A0A9N9HXU2"/>
<evidence type="ECO:0000256" key="5">
    <source>
        <dbReference type="ARBA" id="ARBA00022989"/>
    </source>
</evidence>
<sequence length="129" mass="14103">KIIVIGGRVDTGAEIGIKVAVEVDTETKNLIIYDIDVTLPGPWANKLGKHYEGLLSSLSNGQENTDHFIDIVGSLERISNTPIPLAYRQVVTSYVWLLPVSLVDILGWLTIPVIFVISFILFGVEAIGE</sequence>
<proteinExistence type="predicted"/>
<keyword evidence="2" id="KW-0813">Transport</keyword>
<evidence type="ECO:0000256" key="1">
    <source>
        <dbReference type="ARBA" id="ARBA00004651"/>
    </source>
</evidence>
<name>A0A9N9HXU2_9GLOM</name>
<keyword evidence="3" id="KW-1003">Cell membrane</keyword>
<gene>
    <name evidence="9" type="ORF">CPELLU_LOCUS12352</name>
</gene>
<dbReference type="PANTHER" id="PTHR33281:SF19">
    <property type="entry name" value="VOLTAGE-DEPENDENT ANION CHANNEL-FORMING PROTEIN YNEE"/>
    <property type="match status" value="1"/>
</dbReference>
<dbReference type="PANTHER" id="PTHR33281">
    <property type="entry name" value="UPF0187 PROTEIN YNEE"/>
    <property type="match status" value="1"/>
</dbReference>
<evidence type="ECO:0000256" key="7">
    <source>
        <dbReference type="ARBA" id="ARBA00023136"/>
    </source>
</evidence>